<dbReference type="GO" id="GO:0047470">
    <property type="term" value="F:(1,4)-alpha-D-glucan 1-alpha-D-glucosylmutase activity"/>
    <property type="evidence" value="ECO:0007669"/>
    <property type="project" value="TreeGrafter"/>
</dbReference>
<keyword evidence="3" id="KW-1185">Reference proteome</keyword>
<dbReference type="Gene3D" id="3.20.20.80">
    <property type="entry name" value="Glycosidases"/>
    <property type="match status" value="3"/>
</dbReference>
<sequence>MIPLTATYRLQLHREFGFADATRLVPYLQRLGVSHVYLPPVLAARPGSTHGYDVVDPTRANPELGGDMGFVALADAVHAHGMGLIVDIVPNHMGAGPANPYWLDVLALGRDSRWARWFDVDWSASHARGRIVLPVLGDGPEEVLARGELRLAVQGDAFVVRYYEHLFPLDPRTVHELFAVTHTYVFPPHAREDEAEWARLRAGLQGEGGRALDADAASDAVRAASDAVRAATALIARSEAVRAYVEWVLDVFASGDDGRMRLAALLERQRWRLAHWRETTRELHFRRFFDVTELVAVRVEDPAVFEAYHAWTLAQVAAGRIDGLRVDHVDGLADPHAYLRMLRAALDARRPDERVPILVEKILAHGEALRPEWPVDGTTGYEALNEIERVFVSPDGAATLERGYRRQLRARPTATYADVAERGKEHVLRTAFRPELRRLVSLLMRVARAVGVDAKPAAMSEALLQLAIALPVYRTYVRASASDGRLVADPHDRRLLEDAVAHATARGVAKPDVLHFVAGVLLGDVPGDVPMKAAQRRAAHEAALRFQQTSGPATAKGIEDTALYRWFPVASLNEVGGEPDHPLEAAVEELHAANAARGARWPRAMVAATTHDTKRSADVRARLDALAEVPARWNALVGRWHRRHAPLRTKVGRRNVPDANTEWLLYQTLVGIWPEGHDGAADDALVARVQEYLRKAMREAKAQTSWTQPNAAYEDGVLAFARAVMVEDGGAEFRTELASLLAVVAPAGRWTSLARTLLQGAAPGTPDTYRGDELWQLALVDPDNRGPVDWAERKVALVERELGTVAPAELLEHAADGRIKLHVLRSVLQARRAHAALFTDGSYVPLHATGEHAVHVVAFARVHEGRAAIAVAPRLPLGLAPDGAPPVGARWGDTRLDLGTVRHALGTSALRDLVSGGEVPVEDSISLARLLDALPVALFIGD</sequence>
<proteinExistence type="predicted"/>
<comment type="caution">
    <text evidence="2">The sequence shown here is derived from an EMBL/GenBank/DDBJ whole genome shotgun (WGS) entry which is preliminary data.</text>
</comment>
<dbReference type="SMART" id="SM00642">
    <property type="entry name" value="Aamy"/>
    <property type="match status" value="1"/>
</dbReference>
<dbReference type="EMBL" id="BRXS01000007">
    <property type="protein sequence ID" value="GLC28076.1"/>
    <property type="molecule type" value="Genomic_DNA"/>
</dbReference>
<dbReference type="NCBIfam" id="TIGR02401">
    <property type="entry name" value="trehalose_TreY"/>
    <property type="match status" value="1"/>
</dbReference>
<dbReference type="GO" id="GO:0005992">
    <property type="term" value="P:trehalose biosynthetic process"/>
    <property type="evidence" value="ECO:0007669"/>
    <property type="project" value="TreeGrafter"/>
</dbReference>
<evidence type="ECO:0000313" key="2">
    <source>
        <dbReference type="EMBL" id="GLC28076.1"/>
    </source>
</evidence>
<dbReference type="SUPFAM" id="SSF51445">
    <property type="entry name" value="(Trans)glycosidases"/>
    <property type="match status" value="1"/>
</dbReference>
<dbReference type="Gene3D" id="3.30.1590.10">
    <property type="entry name" value="Maltooligosyl trehalose synthase, domain 2"/>
    <property type="match status" value="1"/>
</dbReference>
<protein>
    <submittedName>
        <fullName evidence="2">Malto-oligosyltrehalose synthase</fullName>
    </submittedName>
</protein>
<name>A0AA37V8R5_9BACT</name>
<dbReference type="GO" id="GO:0030980">
    <property type="term" value="P:alpha-glucan catabolic process"/>
    <property type="evidence" value="ECO:0007669"/>
    <property type="project" value="TreeGrafter"/>
</dbReference>
<dbReference type="PANTHER" id="PTHR10357:SF216">
    <property type="entry name" value="MALTOOLIGOSYL TREHALOSE SYNTHASE-RELATED"/>
    <property type="match status" value="1"/>
</dbReference>
<dbReference type="AlphaFoldDB" id="A0AA37V8R5"/>
<dbReference type="InterPro" id="IPR006047">
    <property type="entry name" value="GH13_cat_dom"/>
</dbReference>
<accession>A0AA37V8R5</accession>
<reference evidence="2" key="1">
    <citation type="submission" date="2022-08" db="EMBL/GenBank/DDBJ databases">
        <title>Draft genome sequencing of Roseisolibacter agri AW1220.</title>
        <authorList>
            <person name="Tobiishi Y."/>
            <person name="Tonouchi A."/>
        </authorList>
    </citation>
    <scope>NUCLEOTIDE SEQUENCE</scope>
    <source>
        <strain evidence="2">AW1220</strain>
    </source>
</reference>
<dbReference type="InterPro" id="IPR012767">
    <property type="entry name" value="Trehalose_TreY"/>
</dbReference>
<organism evidence="2 3">
    <name type="scientific">Roseisolibacter agri</name>
    <dbReference type="NCBI Taxonomy" id="2014610"/>
    <lineage>
        <taxon>Bacteria</taxon>
        <taxon>Pseudomonadati</taxon>
        <taxon>Gemmatimonadota</taxon>
        <taxon>Gemmatimonadia</taxon>
        <taxon>Gemmatimonadales</taxon>
        <taxon>Gemmatimonadaceae</taxon>
        <taxon>Roseisolibacter</taxon>
    </lineage>
</organism>
<feature type="domain" description="Glycosyl hydrolase family 13 catalytic" evidence="1">
    <location>
        <begin position="4"/>
        <end position="506"/>
    </location>
</feature>
<dbReference type="PANTHER" id="PTHR10357">
    <property type="entry name" value="ALPHA-AMYLASE FAMILY MEMBER"/>
    <property type="match status" value="1"/>
</dbReference>
<evidence type="ECO:0000313" key="3">
    <source>
        <dbReference type="Proteomes" id="UP001161325"/>
    </source>
</evidence>
<dbReference type="CDD" id="cd11336">
    <property type="entry name" value="AmyAc_MTSase"/>
    <property type="match status" value="1"/>
</dbReference>
<evidence type="ECO:0000259" key="1">
    <source>
        <dbReference type="SMART" id="SM00642"/>
    </source>
</evidence>
<dbReference type="InterPro" id="IPR017853">
    <property type="entry name" value="GH"/>
</dbReference>
<gene>
    <name evidence="2" type="ORF">rosag_45890</name>
</gene>
<dbReference type="RefSeq" id="WP_284352502.1">
    <property type="nucleotide sequence ID" value="NZ_BRXS01000007.1"/>
</dbReference>
<dbReference type="Pfam" id="PF00128">
    <property type="entry name" value="Alpha-amylase"/>
    <property type="match status" value="1"/>
</dbReference>
<dbReference type="Proteomes" id="UP001161325">
    <property type="component" value="Unassembled WGS sequence"/>
</dbReference>